<dbReference type="InterPro" id="IPR020476">
    <property type="entry name" value="Nudix_hydrolase"/>
</dbReference>
<dbReference type="Proteomes" id="UP001595945">
    <property type="component" value="Unassembled WGS sequence"/>
</dbReference>
<dbReference type="AlphaFoldDB" id="A0ABD5Q135"/>
<reference evidence="6 7" key="1">
    <citation type="journal article" date="2019" name="Int. J. Syst. Evol. Microbiol.">
        <title>The Global Catalogue of Microorganisms (GCM) 10K type strain sequencing project: providing services to taxonomists for standard genome sequencing and annotation.</title>
        <authorList>
            <consortium name="The Broad Institute Genomics Platform"/>
            <consortium name="The Broad Institute Genome Sequencing Center for Infectious Disease"/>
            <person name="Wu L."/>
            <person name="Ma J."/>
        </authorList>
    </citation>
    <scope>NUCLEOTIDE SEQUENCE [LARGE SCALE GENOMIC DNA]</scope>
    <source>
        <strain evidence="6 7">XZYJ18</strain>
    </source>
</reference>
<feature type="compositionally biased region" description="Basic and acidic residues" evidence="4">
    <location>
        <begin position="114"/>
        <end position="140"/>
    </location>
</feature>
<feature type="coiled-coil region" evidence="3">
    <location>
        <begin position="1"/>
        <end position="28"/>
    </location>
</feature>
<evidence type="ECO:0000256" key="3">
    <source>
        <dbReference type="SAM" id="Coils"/>
    </source>
</evidence>
<comment type="cofactor">
    <cofactor evidence="1">
        <name>Mg(2+)</name>
        <dbReference type="ChEBI" id="CHEBI:18420"/>
    </cofactor>
</comment>
<dbReference type="SUPFAM" id="SSF55811">
    <property type="entry name" value="Nudix"/>
    <property type="match status" value="1"/>
</dbReference>
<evidence type="ECO:0000313" key="6">
    <source>
        <dbReference type="EMBL" id="MFC4824230.1"/>
    </source>
</evidence>
<evidence type="ECO:0000256" key="1">
    <source>
        <dbReference type="ARBA" id="ARBA00001946"/>
    </source>
</evidence>
<name>A0ABD5Q135_9EURY</name>
<feature type="region of interest" description="Disordered" evidence="4">
    <location>
        <begin position="69"/>
        <end position="140"/>
    </location>
</feature>
<dbReference type="RefSeq" id="WP_254266704.1">
    <property type="nucleotide sequence ID" value="NZ_CP100400.1"/>
</dbReference>
<gene>
    <name evidence="6" type="ORF">ACFO9K_08135</name>
</gene>
<feature type="compositionally biased region" description="Basic and acidic residues" evidence="4">
    <location>
        <begin position="84"/>
        <end position="101"/>
    </location>
</feature>
<dbReference type="GeneID" id="73045089"/>
<keyword evidence="3" id="KW-0175">Coiled coil</keyword>
<dbReference type="EMBL" id="JBHSHT010000001">
    <property type="protein sequence ID" value="MFC4824230.1"/>
    <property type="molecule type" value="Genomic_DNA"/>
</dbReference>
<comment type="caution">
    <text evidence="6">The sequence shown here is derived from an EMBL/GenBank/DDBJ whole genome shotgun (WGS) entry which is preliminary data.</text>
</comment>
<dbReference type="PRINTS" id="PR00502">
    <property type="entry name" value="NUDIXFAMILY"/>
</dbReference>
<dbReference type="InterPro" id="IPR015797">
    <property type="entry name" value="NUDIX_hydrolase-like_dom_sf"/>
</dbReference>
<dbReference type="PROSITE" id="PS51462">
    <property type="entry name" value="NUDIX"/>
    <property type="match status" value="1"/>
</dbReference>
<dbReference type="Pfam" id="PF00293">
    <property type="entry name" value="NUDIX"/>
    <property type="match status" value="1"/>
</dbReference>
<dbReference type="PANTHER" id="PTHR43046:SF14">
    <property type="entry name" value="MUTT_NUDIX FAMILY PROTEIN"/>
    <property type="match status" value="1"/>
</dbReference>
<organism evidence="6 7">
    <name type="scientific">Halorussus aquaticus</name>
    <dbReference type="NCBI Taxonomy" id="2953748"/>
    <lineage>
        <taxon>Archaea</taxon>
        <taxon>Methanobacteriati</taxon>
        <taxon>Methanobacteriota</taxon>
        <taxon>Stenosarchaea group</taxon>
        <taxon>Halobacteria</taxon>
        <taxon>Halobacteriales</taxon>
        <taxon>Haladaptataceae</taxon>
        <taxon>Halorussus</taxon>
    </lineage>
</organism>
<dbReference type="GO" id="GO:0016787">
    <property type="term" value="F:hydrolase activity"/>
    <property type="evidence" value="ECO:0007669"/>
    <property type="project" value="UniProtKB-KW"/>
</dbReference>
<protein>
    <submittedName>
        <fullName evidence="6">NUDIX domain-containing protein</fullName>
    </submittedName>
</protein>
<dbReference type="InterPro" id="IPR020084">
    <property type="entry name" value="NUDIX_hydrolase_CS"/>
</dbReference>
<keyword evidence="2" id="KW-0378">Hydrolase</keyword>
<evidence type="ECO:0000259" key="5">
    <source>
        <dbReference type="PROSITE" id="PS51462"/>
    </source>
</evidence>
<evidence type="ECO:0000313" key="7">
    <source>
        <dbReference type="Proteomes" id="UP001595945"/>
    </source>
</evidence>
<keyword evidence="7" id="KW-1185">Reference proteome</keyword>
<evidence type="ECO:0000256" key="4">
    <source>
        <dbReference type="SAM" id="MobiDB-lite"/>
    </source>
</evidence>
<proteinExistence type="predicted"/>
<evidence type="ECO:0000256" key="2">
    <source>
        <dbReference type="ARBA" id="ARBA00022801"/>
    </source>
</evidence>
<feature type="domain" description="Nudix hydrolase" evidence="5">
    <location>
        <begin position="49"/>
        <end position="193"/>
    </location>
</feature>
<dbReference type="Gene3D" id="3.90.79.10">
    <property type="entry name" value="Nucleoside Triphosphate Pyrophosphohydrolase"/>
    <property type="match status" value="1"/>
</dbReference>
<accession>A0ABD5Q135</accession>
<sequence>MTVTERSRRRVESALDRLRREYDAVEVVEKTWKQPPDAYDRVRERFEAGTLGGAGIWTTDDDGRVLLVRHEGESSWSDPGGKQEPGERLEDAARRETREETGVEAEITGVRQVHRIEVRSVESERADDGAEQRANARPDRPPVHRLIVVFDGEYVSGGVRPREGEIAEARWWGERPEELLYPELAEFPIPAAE</sequence>
<dbReference type="InterPro" id="IPR000086">
    <property type="entry name" value="NUDIX_hydrolase_dom"/>
</dbReference>
<dbReference type="PROSITE" id="PS00893">
    <property type="entry name" value="NUDIX_BOX"/>
    <property type="match status" value="1"/>
</dbReference>
<dbReference type="PANTHER" id="PTHR43046">
    <property type="entry name" value="GDP-MANNOSE MANNOSYL HYDROLASE"/>
    <property type="match status" value="1"/>
</dbReference>